<keyword evidence="1" id="KW-0238">DNA-binding</keyword>
<comment type="caution">
    <text evidence="3">The sequence shown here is derived from an EMBL/GenBank/DDBJ whole genome shotgun (WGS) entry which is preliminary data.</text>
</comment>
<gene>
    <name evidence="3" type="ORF">GCM10020221_01950</name>
</gene>
<dbReference type="InterPro" id="IPR050807">
    <property type="entry name" value="TransReg_Diox_bact_type"/>
</dbReference>
<organism evidence="3 4">
    <name type="scientific">Streptomyces thioluteus</name>
    <dbReference type="NCBI Taxonomy" id="66431"/>
    <lineage>
        <taxon>Bacteria</taxon>
        <taxon>Bacillati</taxon>
        <taxon>Actinomycetota</taxon>
        <taxon>Actinomycetes</taxon>
        <taxon>Kitasatosporales</taxon>
        <taxon>Streptomycetaceae</taxon>
        <taxon>Streptomyces</taxon>
    </lineage>
</organism>
<name>A0ABN3WC59_STRTU</name>
<dbReference type="SMART" id="SM00530">
    <property type="entry name" value="HTH_XRE"/>
    <property type="match status" value="1"/>
</dbReference>
<protein>
    <recommendedName>
        <fullName evidence="2">HTH cro/C1-type domain-containing protein</fullName>
    </recommendedName>
</protein>
<dbReference type="InterPro" id="IPR010982">
    <property type="entry name" value="Lambda_DNA-bd_dom_sf"/>
</dbReference>
<dbReference type="EMBL" id="BAAAXZ010000007">
    <property type="protein sequence ID" value="GAA2909559.1"/>
    <property type="molecule type" value="Genomic_DNA"/>
</dbReference>
<evidence type="ECO:0000313" key="3">
    <source>
        <dbReference type="EMBL" id="GAA2909559.1"/>
    </source>
</evidence>
<evidence type="ECO:0000259" key="2">
    <source>
        <dbReference type="PROSITE" id="PS50943"/>
    </source>
</evidence>
<proteinExistence type="predicted"/>
<dbReference type="PANTHER" id="PTHR46797:SF1">
    <property type="entry name" value="METHYLPHOSPHONATE SYNTHASE"/>
    <property type="match status" value="1"/>
</dbReference>
<dbReference type="PANTHER" id="PTHR46797">
    <property type="entry name" value="HTH-TYPE TRANSCRIPTIONAL REGULATOR"/>
    <property type="match status" value="1"/>
</dbReference>
<dbReference type="PROSITE" id="PS50943">
    <property type="entry name" value="HTH_CROC1"/>
    <property type="match status" value="1"/>
</dbReference>
<evidence type="ECO:0000313" key="4">
    <source>
        <dbReference type="Proteomes" id="UP001501102"/>
    </source>
</evidence>
<dbReference type="Pfam" id="PF01381">
    <property type="entry name" value="HTH_3"/>
    <property type="match status" value="1"/>
</dbReference>
<keyword evidence="4" id="KW-1185">Reference proteome</keyword>
<reference evidence="3 4" key="1">
    <citation type="journal article" date="2019" name="Int. J. Syst. Evol. Microbiol.">
        <title>The Global Catalogue of Microorganisms (GCM) 10K type strain sequencing project: providing services to taxonomists for standard genome sequencing and annotation.</title>
        <authorList>
            <consortium name="The Broad Institute Genomics Platform"/>
            <consortium name="The Broad Institute Genome Sequencing Center for Infectious Disease"/>
            <person name="Wu L."/>
            <person name="Ma J."/>
        </authorList>
    </citation>
    <scope>NUCLEOTIDE SEQUENCE [LARGE SCALE GENOMIC DNA]</scope>
    <source>
        <strain evidence="3 4">JCM 4087</strain>
    </source>
</reference>
<dbReference type="Proteomes" id="UP001501102">
    <property type="component" value="Unassembled WGS sequence"/>
</dbReference>
<dbReference type="InterPro" id="IPR001387">
    <property type="entry name" value="Cro/C1-type_HTH"/>
</dbReference>
<dbReference type="RefSeq" id="WP_344960366.1">
    <property type="nucleotide sequence ID" value="NZ_BAAAXZ010000007.1"/>
</dbReference>
<dbReference type="Gene3D" id="1.10.260.40">
    <property type="entry name" value="lambda repressor-like DNA-binding domains"/>
    <property type="match status" value="1"/>
</dbReference>
<feature type="domain" description="HTH cro/C1-type" evidence="2">
    <location>
        <begin position="7"/>
        <end position="61"/>
    </location>
</feature>
<sequence length="66" mass="7082">MNTAVLVRSRRVELGLSQAELATRAGTGQAFISRVESGKAIPTIPVLQRLAAALECEITVSLTPYR</sequence>
<accession>A0ABN3WC59</accession>
<dbReference type="SUPFAM" id="SSF47413">
    <property type="entry name" value="lambda repressor-like DNA-binding domains"/>
    <property type="match status" value="1"/>
</dbReference>
<evidence type="ECO:0000256" key="1">
    <source>
        <dbReference type="ARBA" id="ARBA00023125"/>
    </source>
</evidence>
<dbReference type="CDD" id="cd00093">
    <property type="entry name" value="HTH_XRE"/>
    <property type="match status" value="1"/>
</dbReference>